<dbReference type="EMBL" id="PTIX01000005">
    <property type="protein sequence ID" value="PPK68449.1"/>
    <property type="molecule type" value="Genomic_DNA"/>
</dbReference>
<dbReference type="RefSeq" id="WP_104478923.1">
    <property type="nucleotide sequence ID" value="NZ_CP154825.1"/>
</dbReference>
<dbReference type="AlphaFoldDB" id="A0A2S6GTD4"/>
<evidence type="ECO:0000313" key="2">
    <source>
        <dbReference type="Proteomes" id="UP000239203"/>
    </source>
</evidence>
<comment type="caution">
    <text evidence="1">The sequence shown here is derived from an EMBL/GenBank/DDBJ whole genome shotgun (WGS) entry which is preliminary data.</text>
</comment>
<organism evidence="1 2">
    <name type="scientific">Actinokineospora auranticolor</name>
    <dbReference type="NCBI Taxonomy" id="155976"/>
    <lineage>
        <taxon>Bacteria</taxon>
        <taxon>Bacillati</taxon>
        <taxon>Actinomycetota</taxon>
        <taxon>Actinomycetes</taxon>
        <taxon>Pseudonocardiales</taxon>
        <taxon>Pseudonocardiaceae</taxon>
        <taxon>Actinokineospora</taxon>
    </lineage>
</organism>
<protein>
    <submittedName>
        <fullName evidence="1">Uncharacterized protein</fullName>
    </submittedName>
</protein>
<reference evidence="1 2" key="1">
    <citation type="submission" date="2018-02" db="EMBL/GenBank/DDBJ databases">
        <title>Genomic Encyclopedia of Archaeal and Bacterial Type Strains, Phase II (KMG-II): from individual species to whole genera.</title>
        <authorList>
            <person name="Goeker M."/>
        </authorList>
    </citation>
    <scope>NUCLEOTIDE SEQUENCE [LARGE SCALE GENOMIC DNA]</scope>
    <source>
        <strain evidence="1 2">YU 961-1</strain>
    </source>
</reference>
<proteinExistence type="predicted"/>
<sequence length="92" mass="10513">MKGVIAGRLRRHVLWQGMRTWHLGLMTAIARGNAHETGPMNSAKRADSAKDQYNYWFGRFARANVPWYVTLQRSPHLHGQRDCRAPGSAVRI</sequence>
<gene>
    <name evidence="1" type="ORF">CLV40_105172</name>
</gene>
<accession>A0A2S6GTD4</accession>
<name>A0A2S6GTD4_9PSEU</name>
<evidence type="ECO:0000313" key="1">
    <source>
        <dbReference type="EMBL" id="PPK68449.1"/>
    </source>
</evidence>
<dbReference type="Proteomes" id="UP000239203">
    <property type="component" value="Unassembled WGS sequence"/>
</dbReference>
<keyword evidence="2" id="KW-1185">Reference proteome</keyword>